<evidence type="ECO:0000259" key="5">
    <source>
        <dbReference type="PROSITE" id="PS51352"/>
    </source>
</evidence>
<comment type="similarity">
    <text evidence="1">Belongs to the SCO1/2 family.</text>
</comment>
<dbReference type="AlphaFoldDB" id="A0A917HW21"/>
<evidence type="ECO:0000313" key="7">
    <source>
        <dbReference type="Proteomes" id="UP000660862"/>
    </source>
</evidence>
<dbReference type="GO" id="GO:0046872">
    <property type="term" value="F:metal ion binding"/>
    <property type="evidence" value="ECO:0007669"/>
    <property type="project" value="UniProtKB-KW"/>
</dbReference>
<dbReference type="PROSITE" id="PS51352">
    <property type="entry name" value="THIOREDOXIN_2"/>
    <property type="match status" value="1"/>
</dbReference>
<feature type="domain" description="Thioredoxin" evidence="5">
    <location>
        <begin position="46"/>
        <end position="212"/>
    </location>
</feature>
<reference evidence="6" key="2">
    <citation type="submission" date="2020-09" db="EMBL/GenBank/DDBJ databases">
        <authorList>
            <person name="Sun Q."/>
            <person name="Zhou Y."/>
        </authorList>
    </citation>
    <scope>NUCLEOTIDE SEQUENCE</scope>
    <source>
        <strain evidence="6">CGMCC 1.12195</strain>
    </source>
</reference>
<dbReference type="PANTHER" id="PTHR12151:SF25">
    <property type="entry name" value="LINALOOL DEHYDRATASE_ISOMERASE DOMAIN-CONTAINING PROTEIN"/>
    <property type="match status" value="1"/>
</dbReference>
<dbReference type="CDD" id="cd02968">
    <property type="entry name" value="SCO"/>
    <property type="match status" value="1"/>
</dbReference>
<dbReference type="SUPFAM" id="SSF52833">
    <property type="entry name" value="Thioredoxin-like"/>
    <property type="match status" value="1"/>
</dbReference>
<dbReference type="EMBL" id="BMER01000003">
    <property type="protein sequence ID" value="GGG93306.1"/>
    <property type="molecule type" value="Genomic_DNA"/>
</dbReference>
<evidence type="ECO:0000256" key="4">
    <source>
        <dbReference type="PIRSR" id="PIRSR603782-2"/>
    </source>
</evidence>
<name>A0A917HW21_9SPHI</name>
<evidence type="ECO:0000256" key="3">
    <source>
        <dbReference type="PIRSR" id="PIRSR603782-1"/>
    </source>
</evidence>
<dbReference type="Gene3D" id="3.40.30.10">
    <property type="entry name" value="Glutaredoxin"/>
    <property type="match status" value="1"/>
</dbReference>
<comment type="caution">
    <text evidence="6">The sequence shown here is derived from an EMBL/GenBank/DDBJ whole genome shotgun (WGS) entry which is preliminary data.</text>
</comment>
<dbReference type="PANTHER" id="PTHR12151">
    <property type="entry name" value="ELECTRON TRANSPORT PROTIN SCO1/SENC FAMILY MEMBER"/>
    <property type="match status" value="1"/>
</dbReference>
<proteinExistence type="inferred from homology"/>
<protein>
    <recommendedName>
        <fullName evidence="5">Thioredoxin domain-containing protein</fullName>
    </recommendedName>
</protein>
<keyword evidence="2 3" id="KW-0186">Copper</keyword>
<dbReference type="InterPro" id="IPR003782">
    <property type="entry name" value="SCO1/SenC"/>
</dbReference>
<reference evidence="6" key="1">
    <citation type="journal article" date="2014" name="Int. J. Syst. Evol. Microbiol.">
        <title>Complete genome sequence of Corynebacterium casei LMG S-19264T (=DSM 44701T), isolated from a smear-ripened cheese.</title>
        <authorList>
            <consortium name="US DOE Joint Genome Institute (JGI-PGF)"/>
            <person name="Walter F."/>
            <person name="Albersmeier A."/>
            <person name="Kalinowski J."/>
            <person name="Ruckert C."/>
        </authorList>
    </citation>
    <scope>NUCLEOTIDE SEQUENCE</scope>
    <source>
        <strain evidence="6">CGMCC 1.12195</strain>
    </source>
</reference>
<keyword evidence="7" id="KW-1185">Reference proteome</keyword>
<organism evidence="6 7">
    <name type="scientific">Parapedobacter pyrenivorans</name>
    <dbReference type="NCBI Taxonomy" id="1305674"/>
    <lineage>
        <taxon>Bacteria</taxon>
        <taxon>Pseudomonadati</taxon>
        <taxon>Bacteroidota</taxon>
        <taxon>Sphingobacteriia</taxon>
        <taxon>Sphingobacteriales</taxon>
        <taxon>Sphingobacteriaceae</taxon>
        <taxon>Parapedobacter</taxon>
    </lineage>
</organism>
<dbReference type="InterPro" id="IPR036249">
    <property type="entry name" value="Thioredoxin-like_sf"/>
</dbReference>
<dbReference type="RefSeq" id="WP_188506908.1">
    <property type="nucleotide sequence ID" value="NZ_BMER01000003.1"/>
</dbReference>
<evidence type="ECO:0000256" key="2">
    <source>
        <dbReference type="ARBA" id="ARBA00023008"/>
    </source>
</evidence>
<evidence type="ECO:0000313" key="6">
    <source>
        <dbReference type="EMBL" id="GGG93306.1"/>
    </source>
</evidence>
<feature type="binding site" evidence="3">
    <location>
        <position position="172"/>
    </location>
    <ligand>
        <name>Cu cation</name>
        <dbReference type="ChEBI" id="CHEBI:23378"/>
    </ligand>
</feature>
<dbReference type="Pfam" id="PF02630">
    <property type="entry name" value="SCO1-SenC"/>
    <property type="match status" value="1"/>
</dbReference>
<sequence>MRIAPLVGACLLGLMAGCKQKSHNSLPILGHREPVTKVIDGNTVTDTLYHSIPDFQLLNQDSVLIDNHTFDNGVYIANFFFTHCPSICPIMQRNLLKVYEKYKGDERVRFLSHSIDFRHDSPAVLKTYAEKLGVTNDQWQFVTGSKADIYNLSDSYMVYTKEDSSAPGGYDHSGHFLLVDQDKHIRGAYDGTDDTQIQLLFDDLEILLKEYE</sequence>
<evidence type="ECO:0000256" key="1">
    <source>
        <dbReference type="ARBA" id="ARBA00010996"/>
    </source>
</evidence>
<feature type="binding site" evidence="3">
    <location>
        <position position="88"/>
    </location>
    <ligand>
        <name>Cu cation</name>
        <dbReference type="ChEBI" id="CHEBI:23378"/>
    </ligand>
</feature>
<gene>
    <name evidence="6" type="ORF">GCM10007415_30210</name>
</gene>
<feature type="binding site" evidence="3">
    <location>
        <position position="84"/>
    </location>
    <ligand>
        <name>Cu cation</name>
        <dbReference type="ChEBI" id="CHEBI:23378"/>
    </ligand>
</feature>
<dbReference type="InterPro" id="IPR013766">
    <property type="entry name" value="Thioredoxin_domain"/>
</dbReference>
<accession>A0A917HW21</accession>
<keyword evidence="3" id="KW-0479">Metal-binding</keyword>
<dbReference type="Proteomes" id="UP000660862">
    <property type="component" value="Unassembled WGS sequence"/>
</dbReference>
<dbReference type="PROSITE" id="PS51257">
    <property type="entry name" value="PROKAR_LIPOPROTEIN"/>
    <property type="match status" value="1"/>
</dbReference>
<keyword evidence="4" id="KW-1015">Disulfide bond</keyword>
<feature type="disulfide bond" description="Redox-active" evidence="4">
    <location>
        <begin position="84"/>
        <end position="88"/>
    </location>
</feature>